<dbReference type="GO" id="GO:0005886">
    <property type="term" value="C:plasma membrane"/>
    <property type="evidence" value="ECO:0007669"/>
    <property type="project" value="TreeGrafter"/>
</dbReference>
<keyword evidence="3" id="KW-0808">Transferase</keyword>
<accession>A0A6B9V7T6</accession>
<evidence type="ECO:0000256" key="1">
    <source>
        <dbReference type="ARBA" id="ARBA00022741"/>
    </source>
</evidence>
<dbReference type="InterPro" id="IPR011009">
    <property type="entry name" value="Kinase-like_dom_sf"/>
</dbReference>
<organism evidence="3 4">
    <name type="scientific">Arachis hypogaea</name>
    <name type="common">Peanut</name>
    <dbReference type="NCBI Taxonomy" id="3818"/>
    <lineage>
        <taxon>Eukaryota</taxon>
        <taxon>Viridiplantae</taxon>
        <taxon>Streptophyta</taxon>
        <taxon>Embryophyta</taxon>
        <taxon>Tracheophyta</taxon>
        <taxon>Spermatophyta</taxon>
        <taxon>Magnoliopsida</taxon>
        <taxon>eudicotyledons</taxon>
        <taxon>Gunneridae</taxon>
        <taxon>Pentapetalae</taxon>
        <taxon>rosids</taxon>
        <taxon>fabids</taxon>
        <taxon>Fabales</taxon>
        <taxon>Fabaceae</taxon>
        <taxon>Papilionoideae</taxon>
        <taxon>50 kb inversion clade</taxon>
        <taxon>dalbergioids sensu lato</taxon>
        <taxon>Dalbergieae</taxon>
        <taxon>Pterocarpus clade</taxon>
        <taxon>Arachis</taxon>
    </lineage>
</organism>
<keyword evidence="2" id="KW-0067">ATP-binding</keyword>
<dbReference type="GO" id="GO:0005524">
    <property type="term" value="F:ATP binding"/>
    <property type="evidence" value="ECO:0007669"/>
    <property type="project" value="UniProtKB-KW"/>
</dbReference>
<evidence type="ECO:0000256" key="2">
    <source>
        <dbReference type="ARBA" id="ARBA00022840"/>
    </source>
</evidence>
<gene>
    <name evidence="3" type="ORF">DS421_19g652950</name>
</gene>
<dbReference type="PANTHER" id="PTHR27001:SF20">
    <property type="entry name" value="PROTEIN KINASE SUPERFAMILY PROTEIN"/>
    <property type="match status" value="1"/>
</dbReference>
<keyword evidence="3" id="KW-0675">Receptor</keyword>
<name>A0A6B9V7T6_ARAHY</name>
<dbReference type="Gene3D" id="1.10.510.10">
    <property type="entry name" value="Transferase(Phosphotransferase) domain 1"/>
    <property type="match status" value="1"/>
</dbReference>
<dbReference type="PANTHER" id="PTHR27001">
    <property type="entry name" value="OS01G0253100 PROTEIN"/>
    <property type="match status" value="1"/>
</dbReference>
<sequence>MENQRKESDAEEERSSKRTPLLSSWVVSAVSAVALGDRGSHRRALLPRSRRVLPPRVPSPSCLASVTANPPPLLPGPIAITVTGRKGRKRIECEGEEEFSSLLYVQLSLLLPIPPLLLHRRLRSSSPWPRSAVKSNVNGKENKEAANGDLEKWLCSVSASGFYKLPESSALIGKANFLTGFLLPLSYFCRLLIFDNIENGSLKEHLNDPLKTPLNWRMRLQIANKVVAALEYLFLFNDPPAYHVSISSSNIMLDENFAAKIRKHFFSH</sequence>
<keyword evidence="1" id="KW-0547">Nucleotide-binding</keyword>
<protein>
    <submittedName>
        <fullName evidence="3">Putative receptor-like protein kinase</fullName>
    </submittedName>
</protein>
<keyword evidence="3" id="KW-0418">Kinase</keyword>
<dbReference type="SUPFAM" id="SSF56112">
    <property type="entry name" value="Protein kinase-like (PK-like)"/>
    <property type="match status" value="1"/>
</dbReference>
<dbReference type="Proteomes" id="UP000464620">
    <property type="component" value="Chromosome B09"/>
</dbReference>
<evidence type="ECO:0000313" key="3">
    <source>
        <dbReference type="EMBL" id="QHN77469.1"/>
    </source>
</evidence>
<dbReference type="AlphaFoldDB" id="A0A6B9V7T6"/>
<proteinExistence type="predicted"/>
<dbReference type="EMBL" id="CP031001">
    <property type="protein sequence ID" value="QHN77469.1"/>
    <property type="molecule type" value="Genomic_DNA"/>
</dbReference>
<evidence type="ECO:0000313" key="4">
    <source>
        <dbReference type="Proteomes" id="UP000464620"/>
    </source>
</evidence>
<dbReference type="GO" id="GO:0016301">
    <property type="term" value="F:kinase activity"/>
    <property type="evidence" value="ECO:0007669"/>
    <property type="project" value="UniProtKB-KW"/>
</dbReference>
<reference evidence="3 4" key="1">
    <citation type="submission" date="2020-01" db="EMBL/GenBank/DDBJ databases">
        <title>Genome sequence of Arachis hypogaea, cultivar Shitouqi.</title>
        <authorList>
            <person name="Zhuang W."/>
            <person name="Chen H."/>
            <person name="Varshney R."/>
            <person name="Wang D."/>
            <person name="Ming R."/>
        </authorList>
    </citation>
    <scope>NUCLEOTIDE SEQUENCE [LARGE SCALE GENOMIC DNA]</scope>
    <source>
        <tissue evidence="3">Young leaf</tissue>
    </source>
</reference>